<sequence length="108" mass="12245">MSEELNNENVVAQDIEAQEDPFKVITLVDEDGNENLYEQLSVITKEAKGNRFGKRFALYAAVGYEEDETGKTDIIPVILTDDGELDLIENTSEWKFIESIIEEQSKQS</sequence>
<dbReference type="Proteomes" id="UP000288623">
    <property type="component" value="Unassembled WGS sequence"/>
</dbReference>
<accession>A0A433RRX2</accession>
<proteinExistence type="predicted"/>
<evidence type="ECO:0008006" key="3">
    <source>
        <dbReference type="Google" id="ProtNLM"/>
    </source>
</evidence>
<comment type="caution">
    <text evidence="1">The sequence shown here is derived from an EMBL/GenBank/DDBJ whole genome shotgun (WGS) entry which is preliminary data.</text>
</comment>
<reference evidence="1 2" key="1">
    <citation type="submission" date="2014-11" db="EMBL/GenBank/DDBJ databases">
        <title>Genome sequence and analysis of novel Kurthia sp.</title>
        <authorList>
            <person name="Lawson J.N."/>
            <person name="Gonzalez J.E."/>
            <person name="Rinauldi L."/>
            <person name="Xuan Z."/>
            <person name="Firman A."/>
            <person name="Shaddox L."/>
            <person name="Trudeau A."/>
            <person name="Shah S."/>
            <person name="Reiman D."/>
        </authorList>
    </citation>
    <scope>NUCLEOTIDE SEQUENCE [LARGE SCALE GENOMIC DNA]</scope>
    <source>
        <strain evidence="1 2">3B1D</strain>
    </source>
</reference>
<keyword evidence="2" id="KW-1185">Reference proteome</keyword>
<evidence type="ECO:0000313" key="1">
    <source>
        <dbReference type="EMBL" id="RUS54391.1"/>
    </source>
</evidence>
<name>A0A433RRX2_9BACL</name>
<evidence type="ECO:0000313" key="2">
    <source>
        <dbReference type="Proteomes" id="UP000288623"/>
    </source>
</evidence>
<dbReference type="EMBL" id="JTFC01000032">
    <property type="protein sequence ID" value="RUS54391.1"/>
    <property type="molecule type" value="Genomic_DNA"/>
</dbReference>
<gene>
    <name evidence="1" type="ORF">QI30_13310</name>
</gene>
<organism evidence="1 2">
    <name type="scientific">Candidatus Kurthia intestinigallinarum</name>
    <dbReference type="NCBI Taxonomy" id="1562256"/>
    <lineage>
        <taxon>Bacteria</taxon>
        <taxon>Bacillati</taxon>
        <taxon>Bacillota</taxon>
        <taxon>Bacilli</taxon>
        <taxon>Bacillales</taxon>
        <taxon>Caryophanaceae</taxon>
        <taxon>Kurthia</taxon>
    </lineage>
</organism>
<dbReference type="OrthoDB" id="2086132at2"/>
<dbReference type="RefSeq" id="WP_126991120.1">
    <property type="nucleotide sequence ID" value="NZ_JTFC01000032.1"/>
</dbReference>
<dbReference type="AlphaFoldDB" id="A0A433RRX2"/>
<protein>
    <recommendedName>
        <fullName evidence="3">DUF1292 domain-containing protein</fullName>
    </recommendedName>
</protein>